<evidence type="ECO:0000313" key="3">
    <source>
        <dbReference type="Proteomes" id="UP001589609"/>
    </source>
</evidence>
<dbReference type="InterPro" id="IPR027417">
    <property type="entry name" value="P-loop_NTPase"/>
</dbReference>
<evidence type="ECO:0000259" key="1">
    <source>
        <dbReference type="Pfam" id="PF19044"/>
    </source>
</evidence>
<organism evidence="2 3">
    <name type="scientific">Ectobacillus funiculus</name>
    <dbReference type="NCBI Taxonomy" id="137993"/>
    <lineage>
        <taxon>Bacteria</taxon>
        <taxon>Bacillati</taxon>
        <taxon>Bacillota</taxon>
        <taxon>Bacilli</taxon>
        <taxon>Bacillales</taxon>
        <taxon>Bacillaceae</taxon>
        <taxon>Ectobacillus</taxon>
    </lineage>
</organism>
<gene>
    <name evidence="2" type="ORF">ACFFMS_03395</name>
</gene>
<dbReference type="SUPFAM" id="SSF52540">
    <property type="entry name" value="P-loop containing nucleoside triphosphate hydrolases"/>
    <property type="match status" value="1"/>
</dbReference>
<evidence type="ECO:0000313" key="2">
    <source>
        <dbReference type="EMBL" id="MFB9757586.1"/>
    </source>
</evidence>
<protein>
    <submittedName>
        <fullName evidence="2">VirB4 family type IV secretion system protein</fullName>
    </submittedName>
</protein>
<sequence length="609" mass="70278">MVFSKRNKQPSELESYIETYSVPKNHWAPGIIEEARDYVQFGKNYARTLLVVDYPNSVRGNWLTRLYRFSGNMNVSTHLVPISSEKMIRHLNQSIEEYDARLNQPLSPVRRKETERKKISAESMLDALLHHNHKTIFLVHTYIHLQADSLEELNRVTERLQSIIWKTGLSVVPARDNMLEAFRSVLPIGEITLPHYTYQNMHTAAVSSMLPFDESELFMKNGVIIGQNLHTDNVVLVDMNDREIFPSRNMLILGTTGMGKSFFMQKHLLRQWVLESEETRFYIVDPEREFARLVDQIGGQVIRISNNTEHIINPFHILHDTTDEDIRGSVLFLKMQRLKTFCKLIYPDMTVLESAMLERALFAVYKQYGITDQTVFAGRSAEEFPTVRDLYELIGDQEYGSLRDFREVLRMYTEGTNSKLFNGATNVNLHSGVICFDIKDLQQDGDSQPVAMFNILSFLWEEITRDTLTPKKLYVDEAHLLMRNPKSALFLLDVYKRIRKYGGEALVASQQPIDFLGAVEGSHNVGKAILNNSISMLLLGLQDNDIRDLKEHDVLRLSEEEEAIIARRKQGEGIYVAGHHRVYIRVDVTPEELQLIDPKQYAERYKGAF</sequence>
<dbReference type="EMBL" id="JBHMAF010000017">
    <property type="protein sequence ID" value="MFB9757586.1"/>
    <property type="molecule type" value="Genomic_DNA"/>
</dbReference>
<proteinExistence type="predicted"/>
<name>A0ABV5WB18_9BACI</name>
<comment type="caution">
    <text evidence="2">The sequence shown here is derived from an EMBL/GenBank/DDBJ whole genome shotgun (WGS) entry which is preliminary data.</text>
</comment>
<dbReference type="PANTHER" id="PTHR30121">
    <property type="entry name" value="UNCHARACTERIZED PROTEIN YJGR-RELATED"/>
    <property type="match status" value="1"/>
</dbReference>
<dbReference type="Pfam" id="PF19044">
    <property type="entry name" value="P-loop_TraG"/>
    <property type="match status" value="1"/>
</dbReference>
<dbReference type="Proteomes" id="UP001589609">
    <property type="component" value="Unassembled WGS sequence"/>
</dbReference>
<dbReference type="Gene3D" id="3.40.50.300">
    <property type="entry name" value="P-loop containing nucleotide triphosphate hydrolases"/>
    <property type="match status" value="1"/>
</dbReference>
<reference evidence="2 3" key="1">
    <citation type="submission" date="2024-09" db="EMBL/GenBank/DDBJ databases">
        <authorList>
            <person name="Sun Q."/>
            <person name="Mori K."/>
        </authorList>
    </citation>
    <scope>NUCLEOTIDE SEQUENCE [LARGE SCALE GENOMIC DNA]</scope>
    <source>
        <strain evidence="2 3">JCM 11201</strain>
    </source>
</reference>
<dbReference type="InterPro" id="IPR051162">
    <property type="entry name" value="T4SS_component"/>
</dbReference>
<dbReference type="Gene3D" id="1.10.8.730">
    <property type="match status" value="1"/>
</dbReference>
<keyword evidence="3" id="KW-1185">Reference proteome</keyword>
<dbReference type="CDD" id="cd01127">
    <property type="entry name" value="TrwB_TraG_TraD_VirD4"/>
    <property type="match status" value="2"/>
</dbReference>
<dbReference type="InterPro" id="IPR043964">
    <property type="entry name" value="P-loop_TraG"/>
</dbReference>
<dbReference type="RefSeq" id="WP_379947898.1">
    <property type="nucleotide sequence ID" value="NZ_JBHMAF010000017.1"/>
</dbReference>
<feature type="domain" description="TraG P-loop" evidence="1">
    <location>
        <begin position="240"/>
        <end position="566"/>
    </location>
</feature>
<dbReference type="PANTHER" id="PTHR30121:SF6">
    <property type="entry name" value="SLR6007 PROTEIN"/>
    <property type="match status" value="1"/>
</dbReference>
<accession>A0ABV5WB18</accession>